<reference evidence="1" key="1">
    <citation type="submission" date="2024-09" db="EMBL/GenBank/DDBJ databases">
        <title>Draft Genome Sequences of Neofusicoccum parvum.</title>
        <authorList>
            <person name="Ashida A."/>
            <person name="Camagna M."/>
            <person name="Tanaka A."/>
            <person name="Takemoto D."/>
        </authorList>
    </citation>
    <scope>NUCLEOTIDE SEQUENCE</scope>
    <source>
        <strain evidence="1">PPO83</strain>
    </source>
</reference>
<accession>A0ACB5SAL4</accession>
<comment type="caution">
    <text evidence="1">The sequence shown here is derived from an EMBL/GenBank/DDBJ whole genome shotgun (WGS) entry which is preliminary data.</text>
</comment>
<name>A0ACB5SAL4_9PEZI</name>
<dbReference type="EMBL" id="BSXG01000059">
    <property type="protein sequence ID" value="GME31807.1"/>
    <property type="molecule type" value="Genomic_DNA"/>
</dbReference>
<organism evidence="1 2">
    <name type="scientific">Neofusicoccum parvum</name>
    <dbReference type="NCBI Taxonomy" id="310453"/>
    <lineage>
        <taxon>Eukaryota</taxon>
        <taxon>Fungi</taxon>
        <taxon>Dikarya</taxon>
        <taxon>Ascomycota</taxon>
        <taxon>Pezizomycotina</taxon>
        <taxon>Dothideomycetes</taxon>
        <taxon>Dothideomycetes incertae sedis</taxon>
        <taxon>Botryosphaeriales</taxon>
        <taxon>Botryosphaeriaceae</taxon>
        <taxon>Neofusicoccum</taxon>
    </lineage>
</organism>
<sequence length="336" mass="36587">MDVNQSASRDARRYLAERVRNDWTFPPAPSAATTTAAADESNAAAASASDANNNDDDGDGSSEEELRGVTEFRERYYGSTDDDNDDDDEPSDEGEHNGEAGGEEGGAEYKFDSPEHVGRSLEERAQRRRRRRRRALEEEMRWNEGVAVFVRRRDAWTGAASVRKYARRRSRTSSEMMPQEVEAHTEVVRLLEETAVVEEEEVGGGEADAPEGEAVEKEKAGERIGRINIDVPASEEPLVPLAPPLLAQNSIRQSITPKAYSDIYSKIVVAGQTPKVPINLSHMTRALVQGWKDDGEWPPRPGPVDPLMGRKKITAAGGRVGTLAAVLGGGSGGGEC</sequence>
<protein>
    <submittedName>
        <fullName evidence="1">Mitochondrial aaa ATPase protein</fullName>
    </submittedName>
</protein>
<dbReference type="Proteomes" id="UP001165186">
    <property type="component" value="Unassembled WGS sequence"/>
</dbReference>
<evidence type="ECO:0000313" key="2">
    <source>
        <dbReference type="Proteomes" id="UP001165186"/>
    </source>
</evidence>
<evidence type="ECO:0000313" key="1">
    <source>
        <dbReference type="EMBL" id="GME31807.1"/>
    </source>
</evidence>
<keyword evidence="2" id="KW-1185">Reference proteome</keyword>
<proteinExistence type="predicted"/>
<gene>
    <name evidence="1" type="primary">g185</name>
    <name evidence="1" type="ORF">NpPPO83_00000185</name>
</gene>